<accession>A0A197JSE6</accession>
<dbReference type="EMBL" id="KV442051">
    <property type="protein sequence ID" value="OAQ28120.1"/>
    <property type="molecule type" value="Genomic_DNA"/>
</dbReference>
<organism evidence="3 4">
    <name type="scientific">Linnemannia elongata AG-77</name>
    <dbReference type="NCBI Taxonomy" id="1314771"/>
    <lineage>
        <taxon>Eukaryota</taxon>
        <taxon>Fungi</taxon>
        <taxon>Fungi incertae sedis</taxon>
        <taxon>Mucoromycota</taxon>
        <taxon>Mortierellomycotina</taxon>
        <taxon>Mortierellomycetes</taxon>
        <taxon>Mortierellales</taxon>
        <taxon>Mortierellaceae</taxon>
        <taxon>Linnemannia</taxon>
    </lineage>
</organism>
<evidence type="ECO:0000313" key="3">
    <source>
        <dbReference type="EMBL" id="OAQ28120.1"/>
    </source>
</evidence>
<dbReference type="InterPro" id="IPR023394">
    <property type="entry name" value="Sec7_C_sf"/>
</dbReference>
<dbReference type="InterPro" id="IPR035999">
    <property type="entry name" value="Sec7_dom_sf"/>
</dbReference>
<evidence type="ECO:0000259" key="2">
    <source>
        <dbReference type="Pfam" id="PF01369"/>
    </source>
</evidence>
<sequence>MTLFDKHVCHLSQLYYHSNPDTKEVFAPAHAPDMLYHLFWTFLFIDQEFRHPKARPKVTCAYFVRLLRNEGGGYPRQYFDKKVLKNIYNDIRSQPLLPAPHLIRALQDVEGPFSNTTGENIPAGGLPTPPASNSSGMRPTVTRSRQSSFKNLAGSLRFEESIRRIQQWWRTVRDEGDQNQVGWVSHVDPPVAPTTAAEAGTDGPLPEAGDDNGAIESTQLSIISGLPLLPTPSYSYNSTAPSTTTNSLQSSSIATTSLSLSSQTTSVTDTRQRLSCSSTFPHGSLPTLDQSIRMKFGSKSDMTLGHTNHGGQKDGNSRQRWAVMNQGYTTVSNGWRAEGDGLDRVVRFPKPTKSSAPIDRGQLIRCASVLDMELVM</sequence>
<feature type="region of interest" description="Disordered" evidence="1">
    <location>
        <begin position="113"/>
        <end position="146"/>
    </location>
</feature>
<dbReference type="Gene3D" id="1.10.1000.11">
    <property type="entry name" value="Arf Nucleotide-binding Site Opener,domain 2"/>
    <property type="match status" value="1"/>
</dbReference>
<evidence type="ECO:0000256" key="1">
    <source>
        <dbReference type="SAM" id="MobiDB-lite"/>
    </source>
</evidence>
<gene>
    <name evidence="3" type="ORF">K457DRAFT_139006</name>
</gene>
<feature type="compositionally biased region" description="Polar residues" evidence="1">
    <location>
        <begin position="131"/>
        <end position="146"/>
    </location>
</feature>
<proteinExistence type="predicted"/>
<dbReference type="GO" id="GO:0005085">
    <property type="term" value="F:guanyl-nucleotide exchange factor activity"/>
    <property type="evidence" value="ECO:0007669"/>
    <property type="project" value="InterPro"/>
</dbReference>
<dbReference type="SUPFAM" id="SSF48425">
    <property type="entry name" value="Sec7 domain"/>
    <property type="match status" value="1"/>
</dbReference>
<dbReference type="InterPro" id="IPR000904">
    <property type="entry name" value="Sec7_dom"/>
</dbReference>
<dbReference type="Pfam" id="PF01369">
    <property type="entry name" value="Sec7"/>
    <property type="match status" value="1"/>
</dbReference>
<keyword evidence="4" id="KW-1185">Reference proteome</keyword>
<feature type="region of interest" description="Disordered" evidence="1">
    <location>
        <begin position="181"/>
        <end position="213"/>
    </location>
</feature>
<reference evidence="3 4" key="1">
    <citation type="submission" date="2016-05" db="EMBL/GenBank/DDBJ databases">
        <title>Genome sequencing reveals origins of a unique bacterial endosymbiosis in the earliest lineages of terrestrial Fungi.</title>
        <authorList>
            <consortium name="DOE Joint Genome Institute"/>
            <person name="Uehling J."/>
            <person name="Gryganskyi A."/>
            <person name="Hameed K."/>
            <person name="Tschaplinski T."/>
            <person name="Misztal P."/>
            <person name="Wu S."/>
            <person name="Desiro A."/>
            <person name="Vande Pol N."/>
            <person name="Du Z.-Y."/>
            <person name="Zienkiewicz A."/>
            <person name="Zienkiewicz K."/>
            <person name="Morin E."/>
            <person name="Tisserant E."/>
            <person name="Splivallo R."/>
            <person name="Hainaut M."/>
            <person name="Henrissat B."/>
            <person name="Ohm R."/>
            <person name="Kuo A."/>
            <person name="Yan J."/>
            <person name="Lipzen A."/>
            <person name="Nolan M."/>
            <person name="Labutti K."/>
            <person name="Barry K."/>
            <person name="Goldstein A."/>
            <person name="Labbe J."/>
            <person name="Schadt C."/>
            <person name="Tuskan G."/>
            <person name="Grigoriev I."/>
            <person name="Martin F."/>
            <person name="Vilgalys R."/>
            <person name="Bonito G."/>
        </authorList>
    </citation>
    <scope>NUCLEOTIDE SEQUENCE [LARGE SCALE GENOMIC DNA]</scope>
    <source>
        <strain evidence="3 4">AG-77</strain>
    </source>
</reference>
<dbReference type="AlphaFoldDB" id="A0A197JSE6"/>
<dbReference type="GO" id="GO:0032012">
    <property type="term" value="P:regulation of ARF protein signal transduction"/>
    <property type="evidence" value="ECO:0007669"/>
    <property type="project" value="InterPro"/>
</dbReference>
<dbReference type="STRING" id="1314771.A0A197JSE6"/>
<dbReference type="Proteomes" id="UP000078512">
    <property type="component" value="Unassembled WGS sequence"/>
</dbReference>
<name>A0A197JSE6_9FUNG</name>
<protein>
    <recommendedName>
        <fullName evidence="2">SEC7 domain-containing protein</fullName>
    </recommendedName>
</protein>
<evidence type="ECO:0000313" key="4">
    <source>
        <dbReference type="Proteomes" id="UP000078512"/>
    </source>
</evidence>
<dbReference type="OrthoDB" id="5594047at2759"/>
<feature type="domain" description="SEC7" evidence="2">
    <location>
        <begin position="6"/>
        <end position="95"/>
    </location>
</feature>